<reference evidence="1 2" key="1">
    <citation type="submission" date="2023-09" db="EMBL/GenBank/DDBJ databases">
        <title>Buttiauxella selenatireducens sp. nov., isolated from the rhizosphere of Cardamine hupingshanesis.</title>
        <authorList>
            <person name="Zhang S."/>
            <person name="Xu Z."/>
            <person name="Wang H."/>
            <person name="Guo Y."/>
        </authorList>
    </citation>
    <scope>NUCLEOTIDE SEQUENCE [LARGE SCALE GENOMIC DNA]</scope>
    <source>
        <strain evidence="1 2">R73</strain>
    </source>
</reference>
<dbReference type="RefSeq" id="WP_309874294.1">
    <property type="nucleotide sequence ID" value="NZ_CP133838.1"/>
</dbReference>
<keyword evidence="2" id="KW-1185">Reference proteome</keyword>
<accession>A0ABY9S4F7</accession>
<gene>
    <name evidence="1" type="ORF">RHD99_12920</name>
</gene>
<evidence type="ECO:0000313" key="1">
    <source>
        <dbReference type="EMBL" id="WMY72392.1"/>
    </source>
</evidence>
<dbReference type="Proteomes" id="UP001246690">
    <property type="component" value="Chromosome"/>
</dbReference>
<protein>
    <submittedName>
        <fullName evidence="1">Uncharacterized protein</fullName>
    </submittedName>
</protein>
<dbReference type="EMBL" id="CP133838">
    <property type="protein sequence ID" value="WMY72392.1"/>
    <property type="molecule type" value="Genomic_DNA"/>
</dbReference>
<proteinExistence type="predicted"/>
<evidence type="ECO:0000313" key="2">
    <source>
        <dbReference type="Proteomes" id="UP001246690"/>
    </source>
</evidence>
<name>A0ABY9S4F7_9ENTR</name>
<sequence length="121" mass="13025">MAAALFSSASETAARIATDGQLNFKGYHEVRVDENFAAAYIDGKPATITVITPAFIELRGNHIVVSLTKKAELGWEATWTGRHREHGVLTPGLKRALNNDTGELLAYASTSRQVGGTTPKK</sequence>
<organism evidence="1 2">
    <name type="scientific">Buttiauxella selenatireducens</name>
    <dbReference type="NCBI Taxonomy" id="3073902"/>
    <lineage>
        <taxon>Bacteria</taxon>
        <taxon>Pseudomonadati</taxon>
        <taxon>Pseudomonadota</taxon>
        <taxon>Gammaproteobacteria</taxon>
        <taxon>Enterobacterales</taxon>
        <taxon>Enterobacteriaceae</taxon>
        <taxon>Buttiauxella</taxon>
    </lineage>
</organism>